<dbReference type="EMBL" id="JAGSOT010000007">
    <property type="protein sequence ID" value="MBR7795152.1"/>
    <property type="molecule type" value="Genomic_DNA"/>
</dbReference>
<dbReference type="CDD" id="cd00616">
    <property type="entry name" value="AHBA_syn"/>
    <property type="match status" value="1"/>
</dbReference>
<evidence type="ECO:0000256" key="1">
    <source>
        <dbReference type="ARBA" id="ARBA00022898"/>
    </source>
</evidence>
<evidence type="ECO:0000256" key="2">
    <source>
        <dbReference type="ARBA" id="ARBA00037999"/>
    </source>
</evidence>
<dbReference type="GO" id="GO:0008483">
    <property type="term" value="F:transaminase activity"/>
    <property type="evidence" value="ECO:0007669"/>
    <property type="project" value="UniProtKB-KW"/>
</dbReference>
<feature type="modified residue" description="N6-(pyridoxal phosphate)lysine" evidence="4">
    <location>
        <position position="248"/>
    </location>
</feature>
<dbReference type="GO" id="GO:0000271">
    <property type="term" value="P:polysaccharide biosynthetic process"/>
    <property type="evidence" value="ECO:0007669"/>
    <property type="project" value="TreeGrafter"/>
</dbReference>
<dbReference type="Pfam" id="PF22127">
    <property type="entry name" value="NtdA_N"/>
    <property type="match status" value="1"/>
</dbReference>
<comment type="similarity">
    <text evidence="2 5">Belongs to the DegT/DnrJ/EryC1 family.</text>
</comment>
<accession>A0A941IA93</accession>
<dbReference type="InterPro" id="IPR015422">
    <property type="entry name" value="PyrdxlP-dep_Trfase_small"/>
</dbReference>
<dbReference type="Pfam" id="PF01041">
    <property type="entry name" value="DegT_DnrJ_EryC1"/>
    <property type="match status" value="1"/>
</dbReference>
<reference evidence="7" key="1">
    <citation type="submission" date="2021-04" db="EMBL/GenBank/DDBJ databases">
        <title>Isolation and polyphasic classification of algal microorganism.</title>
        <authorList>
            <person name="Wang S."/>
        </authorList>
    </citation>
    <scope>NUCLEOTIDE SEQUENCE</scope>
    <source>
        <strain evidence="7">720a</strain>
    </source>
</reference>
<keyword evidence="7" id="KW-0808">Transferase</keyword>
<dbReference type="SUPFAM" id="SSF53383">
    <property type="entry name" value="PLP-dependent transferases"/>
    <property type="match status" value="1"/>
</dbReference>
<evidence type="ECO:0000256" key="5">
    <source>
        <dbReference type="RuleBase" id="RU004508"/>
    </source>
</evidence>
<keyword evidence="1 4" id="KW-0663">Pyridoxal phosphate</keyword>
<keyword evidence="8" id="KW-1185">Reference proteome</keyword>
<organism evidence="7 8">
    <name type="scientific">Virgibacillus salarius</name>
    <dbReference type="NCBI Taxonomy" id="447199"/>
    <lineage>
        <taxon>Bacteria</taxon>
        <taxon>Bacillati</taxon>
        <taxon>Bacillota</taxon>
        <taxon>Bacilli</taxon>
        <taxon>Bacillales</taxon>
        <taxon>Bacillaceae</taxon>
        <taxon>Virgibacillus</taxon>
    </lineage>
</organism>
<gene>
    <name evidence="7" type="ORF">KCX74_03740</name>
</gene>
<dbReference type="Proteomes" id="UP000675284">
    <property type="component" value="Unassembled WGS sequence"/>
</dbReference>
<dbReference type="Gene3D" id="3.40.640.10">
    <property type="entry name" value="Type I PLP-dependent aspartate aminotransferase-like (Major domain)"/>
    <property type="match status" value="1"/>
</dbReference>
<dbReference type="Gene3D" id="3.90.1150.10">
    <property type="entry name" value="Aspartate Aminotransferase, domain 1"/>
    <property type="match status" value="1"/>
</dbReference>
<dbReference type="PANTHER" id="PTHR30244">
    <property type="entry name" value="TRANSAMINASE"/>
    <property type="match status" value="1"/>
</dbReference>
<feature type="active site" description="Proton acceptor" evidence="3">
    <location>
        <position position="248"/>
    </location>
</feature>
<dbReference type="GO" id="GO:0030170">
    <property type="term" value="F:pyridoxal phosphate binding"/>
    <property type="evidence" value="ECO:0007669"/>
    <property type="project" value="TreeGrafter"/>
</dbReference>
<feature type="domain" description="Oxo-glucose-6-phosphate:glutamate aminotransferase N-terminal" evidence="6">
    <location>
        <begin position="5"/>
        <end position="69"/>
    </location>
</feature>
<evidence type="ECO:0000256" key="4">
    <source>
        <dbReference type="PIRSR" id="PIRSR000390-2"/>
    </source>
</evidence>
<dbReference type="InterPro" id="IPR015424">
    <property type="entry name" value="PyrdxlP-dep_Trfase"/>
</dbReference>
<keyword evidence="7" id="KW-0032">Aminotransferase</keyword>
<dbReference type="PIRSF" id="PIRSF000390">
    <property type="entry name" value="PLP_StrS"/>
    <property type="match status" value="1"/>
</dbReference>
<dbReference type="PANTHER" id="PTHR30244:SF36">
    <property type="entry name" value="3-OXO-GLUCOSE-6-PHOSPHATE:GLUTAMATE AMINOTRANSFERASE"/>
    <property type="match status" value="1"/>
</dbReference>
<evidence type="ECO:0000313" key="8">
    <source>
        <dbReference type="Proteomes" id="UP000675284"/>
    </source>
</evidence>
<dbReference type="InterPro" id="IPR015421">
    <property type="entry name" value="PyrdxlP-dep_Trfase_major"/>
</dbReference>
<name>A0A941IA93_9BACI</name>
<comment type="caution">
    <text evidence="7">The sequence shown here is derived from an EMBL/GenBank/DDBJ whole genome shotgun (WGS) entry which is preliminary data.</text>
</comment>
<dbReference type="InterPro" id="IPR054367">
    <property type="entry name" value="NtdA_N"/>
</dbReference>
<dbReference type="RefSeq" id="WP_166529976.1">
    <property type="nucleotide sequence ID" value="NZ_BAAACY010000054.1"/>
</dbReference>
<dbReference type="InterPro" id="IPR000653">
    <property type="entry name" value="DegT/StrS_aminotransferase"/>
</dbReference>
<protein>
    <submittedName>
        <fullName evidence="7">DegT/DnrJ/EryC1/StrS family aminotransferase</fullName>
    </submittedName>
</protein>
<proteinExistence type="inferred from homology"/>
<sequence length="437" mass="48968">MKTIVQVTGKSDTNLWLLKNLSSKLQGDYFEIQDSIVNQKLHATFCSEKDFDLEKDILNHKSEPLDKVPFMPVNRLISEDEVNDILETLSNVLPTGQYTSGPYLTEFEDVLSSYLQKKYVIATSSGTDALMISLLASGLKQGDEVIMPANSFAATENAVLATGGVPVYVDIHPHTYCIDSNRIESAITGKTKFILPVHIYGKHADMLSIRNIADQFNLKVVEDACQAIGIANLGEKADITTLSFNPYKNIGVCGKGGAIATDNKELAEKCIQYSYHGFAAGKKNVKAIDYGLNSKMDNLQAAIGLQRIKYLSLNNFKRLLLANRYITKLSTLQNEGLIEIPELNGDNVWHLFPIKIKNDRRDHVMKAMKEKFNVETDLFYPVLAHKQDTDLVKVNYQEVHLPKTELAHREIVHLPLYPDLAVEEQNLVLEGLYHVIK</sequence>
<dbReference type="AlphaFoldDB" id="A0A941IA93"/>
<evidence type="ECO:0000256" key="3">
    <source>
        <dbReference type="PIRSR" id="PIRSR000390-1"/>
    </source>
</evidence>
<evidence type="ECO:0000313" key="7">
    <source>
        <dbReference type="EMBL" id="MBR7795152.1"/>
    </source>
</evidence>
<evidence type="ECO:0000259" key="6">
    <source>
        <dbReference type="Pfam" id="PF22127"/>
    </source>
</evidence>